<evidence type="ECO:0000313" key="2">
    <source>
        <dbReference type="Proteomes" id="UP000503540"/>
    </source>
</evidence>
<dbReference type="Proteomes" id="UP000503540">
    <property type="component" value="Chromosome"/>
</dbReference>
<accession>A0A6G9YA11</accession>
<dbReference type="EMBL" id="CP046172">
    <property type="protein sequence ID" value="QIS09896.1"/>
    <property type="molecule type" value="Genomic_DNA"/>
</dbReference>
<dbReference type="RefSeq" id="WP_167472945.1">
    <property type="nucleotide sequence ID" value="NZ_CP046172.1"/>
</dbReference>
<gene>
    <name evidence="1" type="ORF">F5544_09980</name>
</gene>
<evidence type="ECO:0000313" key="1">
    <source>
        <dbReference type="EMBL" id="QIS09896.1"/>
    </source>
</evidence>
<sequence>MVIGAVVTQADQAVAYQVVRGDGHDFDLAAVLAVSDGAHAPMPFCRPVFHARSMPVCVRGVEEVLISED</sequence>
<name>A0A6G9YA11_9NOCA</name>
<proteinExistence type="predicted"/>
<organism evidence="1 2">
    <name type="scientific">Nocardia arthritidis</name>
    <dbReference type="NCBI Taxonomy" id="228602"/>
    <lineage>
        <taxon>Bacteria</taxon>
        <taxon>Bacillati</taxon>
        <taxon>Actinomycetota</taxon>
        <taxon>Actinomycetes</taxon>
        <taxon>Mycobacteriales</taxon>
        <taxon>Nocardiaceae</taxon>
        <taxon>Nocardia</taxon>
    </lineage>
</organism>
<dbReference type="AlphaFoldDB" id="A0A6G9YA11"/>
<protein>
    <submittedName>
        <fullName evidence="1">Uncharacterized protein</fullName>
    </submittedName>
</protein>
<keyword evidence="2" id="KW-1185">Reference proteome</keyword>
<reference evidence="1 2" key="1">
    <citation type="journal article" date="2019" name="ACS Chem. Biol.">
        <title>Identification and Mobilization of a Cryptic Antibiotic Biosynthesis Gene Locus from a Human-Pathogenic Nocardia Isolate.</title>
        <authorList>
            <person name="Herisse M."/>
            <person name="Ishida K."/>
            <person name="Porter J.L."/>
            <person name="Howden B."/>
            <person name="Hertweck C."/>
            <person name="Stinear T.P."/>
            <person name="Pidot S.J."/>
        </authorList>
    </citation>
    <scope>NUCLEOTIDE SEQUENCE [LARGE SCALE GENOMIC DNA]</scope>
    <source>
        <strain evidence="1 2">AUSMDU00012717</strain>
    </source>
</reference>
<dbReference type="KEGG" id="nah:F5544_09980"/>